<dbReference type="AlphaFoldDB" id="A0AAX6G7Q6"/>
<sequence>MYIYEGPYTSYVCSWHDYVLVLRILGLGVTCFCGGPCRSSLPFRLHDCTEQTCNIGLEFRISSTYLTSFLDFKFRTLVRPP</sequence>
<evidence type="ECO:0000313" key="2">
    <source>
        <dbReference type="Proteomes" id="UP001140949"/>
    </source>
</evidence>
<dbReference type="EMBL" id="JANAVB010021800">
    <property type="protein sequence ID" value="KAJ6824699.1"/>
    <property type="molecule type" value="Genomic_DNA"/>
</dbReference>
<reference evidence="1" key="1">
    <citation type="journal article" date="2023" name="GigaByte">
        <title>Genome assembly of the bearded iris, Iris pallida Lam.</title>
        <authorList>
            <person name="Bruccoleri R.E."/>
            <person name="Oakeley E.J."/>
            <person name="Faust A.M.E."/>
            <person name="Altorfer M."/>
            <person name="Dessus-Babus S."/>
            <person name="Burckhardt D."/>
            <person name="Oertli M."/>
            <person name="Naumann U."/>
            <person name="Petersen F."/>
            <person name="Wong J."/>
        </authorList>
    </citation>
    <scope>NUCLEOTIDE SEQUENCE</scope>
    <source>
        <strain evidence="1">GSM-AAB239-AS_SAM_17_03QT</strain>
    </source>
</reference>
<dbReference type="Proteomes" id="UP001140949">
    <property type="component" value="Unassembled WGS sequence"/>
</dbReference>
<gene>
    <name evidence="1" type="ORF">M6B38_379380</name>
</gene>
<proteinExistence type="predicted"/>
<comment type="caution">
    <text evidence="1">The sequence shown here is derived from an EMBL/GenBank/DDBJ whole genome shotgun (WGS) entry which is preliminary data.</text>
</comment>
<reference evidence="1" key="2">
    <citation type="submission" date="2023-04" db="EMBL/GenBank/DDBJ databases">
        <authorList>
            <person name="Bruccoleri R.E."/>
            <person name="Oakeley E.J."/>
            <person name="Faust A.-M."/>
            <person name="Dessus-Babus S."/>
            <person name="Altorfer M."/>
            <person name="Burckhardt D."/>
            <person name="Oertli M."/>
            <person name="Naumann U."/>
            <person name="Petersen F."/>
            <person name="Wong J."/>
        </authorList>
    </citation>
    <scope>NUCLEOTIDE SEQUENCE</scope>
    <source>
        <strain evidence="1">GSM-AAB239-AS_SAM_17_03QT</strain>
        <tissue evidence="1">Leaf</tissue>
    </source>
</reference>
<name>A0AAX6G7Q6_IRIPA</name>
<evidence type="ECO:0000313" key="1">
    <source>
        <dbReference type="EMBL" id="KAJ6824699.1"/>
    </source>
</evidence>
<protein>
    <submittedName>
        <fullName evidence="1">Uncharacterized protein</fullName>
    </submittedName>
</protein>
<accession>A0AAX6G7Q6</accession>
<organism evidence="1 2">
    <name type="scientific">Iris pallida</name>
    <name type="common">Sweet iris</name>
    <dbReference type="NCBI Taxonomy" id="29817"/>
    <lineage>
        <taxon>Eukaryota</taxon>
        <taxon>Viridiplantae</taxon>
        <taxon>Streptophyta</taxon>
        <taxon>Embryophyta</taxon>
        <taxon>Tracheophyta</taxon>
        <taxon>Spermatophyta</taxon>
        <taxon>Magnoliopsida</taxon>
        <taxon>Liliopsida</taxon>
        <taxon>Asparagales</taxon>
        <taxon>Iridaceae</taxon>
        <taxon>Iridoideae</taxon>
        <taxon>Irideae</taxon>
        <taxon>Iris</taxon>
    </lineage>
</organism>
<keyword evidence="2" id="KW-1185">Reference proteome</keyword>